<comment type="caution">
    <text evidence="2">The sequence shown here is derived from an EMBL/GenBank/DDBJ whole genome shotgun (WGS) entry which is preliminary data.</text>
</comment>
<organism evidence="2 3">
    <name type="scientific">Blomia tropicalis</name>
    <name type="common">Mite</name>
    <dbReference type="NCBI Taxonomy" id="40697"/>
    <lineage>
        <taxon>Eukaryota</taxon>
        <taxon>Metazoa</taxon>
        <taxon>Ecdysozoa</taxon>
        <taxon>Arthropoda</taxon>
        <taxon>Chelicerata</taxon>
        <taxon>Arachnida</taxon>
        <taxon>Acari</taxon>
        <taxon>Acariformes</taxon>
        <taxon>Sarcoptiformes</taxon>
        <taxon>Astigmata</taxon>
        <taxon>Glycyphagoidea</taxon>
        <taxon>Echimyopodidae</taxon>
        <taxon>Blomia</taxon>
    </lineage>
</organism>
<keyword evidence="1" id="KW-0812">Transmembrane</keyword>
<gene>
    <name evidence="2" type="ORF">RDWZM_010279</name>
</gene>
<name>A0A9Q0LYS7_BLOTA</name>
<keyword evidence="1" id="KW-0472">Membrane</keyword>
<keyword evidence="1" id="KW-1133">Transmembrane helix</keyword>
<keyword evidence="3" id="KW-1185">Reference proteome</keyword>
<evidence type="ECO:0000313" key="2">
    <source>
        <dbReference type="EMBL" id="KAJ6215779.1"/>
    </source>
</evidence>
<evidence type="ECO:0000313" key="3">
    <source>
        <dbReference type="Proteomes" id="UP001142055"/>
    </source>
</evidence>
<proteinExistence type="predicted"/>
<accession>A0A9Q0LYS7</accession>
<reference evidence="2" key="1">
    <citation type="submission" date="2022-12" db="EMBL/GenBank/DDBJ databases">
        <title>Genome assemblies of Blomia tropicalis.</title>
        <authorList>
            <person name="Cui Y."/>
        </authorList>
    </citation>
    <scope>NUCLEOTIDE SEQUENCE</scope>
    <source>
        <tissue evidence="2">Adult mites</tissue>
    </source>
</reference>
<sequence>MYVELVSSTFDYDNRYWQQIVASDWMQQCNNKQSKTHQSKALVEIVIGQPYIGGAYDIGEGRHGERRGDLGPAGIAGVTIGAVAVCVALVVTVYFCYYARNNSGNPNQNYPDTKYRGMGGSP</sequence>
<evidence type="ECO:0000256" key="1">
    <source>
        <dbReference type="SAM" id="Phobius"/>
    </source>
</evidence>
<feature type="transmembrane region" description="Helical" evidence="1">
    <location>
        <begin position="75"/>
        <end position="97"/>
    </location>
</feature>
<dbReference type="Proteomes" id="UP001142055">
    <property type="component" value="Chromosome 4"/>
</dbReference>
<dbReference type="EMBL" id="JAPWDV010000004">
    <property type="protein sequence ID" value="KAJ6215779.1"/>
    <property type="molecule type" value="Genomic_DNA"/>
</dbReference>
<dbReference type="AlphaFoldDB" id="A0A9Q0LYS7"/>
<protein>
    <submittedName>
        <fullName evidence="2">Uncharacterized protein</fullName>
    </submittedName>
</protein>